<feature type="domain" description="Mechanosensitive ion channel MscS C-terminal" evidence="9">
    <location>
        <begin position="188"/>
        <end position="270"/>
    </location>
</feature>
<dbReference type="RefSeq" id="WP_345265161.1">
    <property type="nucleotide sequence ID" value="NZ_BAABHB010000002.1"/>
</dbReference>
<gene>
    <name evidence="10" type="ORF">GCM10023187_13030</name>
</gene>
<dbReference type="SUPFAM" id="SSF82861">
    <property type="entry name" value="Mechanosensitive channel protein MscS (YggB), transmembrane region"/>
    <property type="match status" value="1"/>
</dbReference>
<comment type="caution">
    <text evidence="10">The sequence shown here is derived from an EMBL/GenBank/DDBJ whole genome shotgun (WGS) entry which is preliminary data.</text>
</comment>
<dbReference type="InterPro" id="IPR011066">
    <property type="entry name" value="MscS_channel_C_sf"/>
</dbReference>
<organism evidence="10 11">
    <name type="scientific">Nibrella viscosa</name>
    <dbReference type="NCBI Taxonomy" id="1084524"/>
    <lineage>
        <taxon>Bacteria</taxon>
        <taxon>Pseudomonadati</taxon>
        <taxon>Bacteroidota</taxon>
        <taxon>Cytophagia</taxon>
        <taxon>Cytophagales</taxon>
        <taxon>Spirosomataceae</taxon>
        <taxon>Nibrella</taxon>
    </lineage>
</organism>
<keyword evidence="3" id="KW-1003">Cell membrane</keyword>
<evidence type="ECO:0000256" key="4">
    <source>
        <dbReference type="ARBA" id="ARBA00022692"/>
    </source>
</evidence>
<dbReference type="SUPFAM" id="SSF50182">
    <property type="entry name" value="Sm-like ribonucleoproteins"/>
    <property type="match status" value="1"/>
</dbReference>
<evidence type="ECO:0000256" key="1">
    <source>
        <dbReference type="ARBA" id="ARBA00004651"/>
    </source>
</evidence>
<keyword evidence="5 7" id="KW-1133">Transmembrane helix</keyword>
<reference evidence="11" key="1">
    <citation type="journal article" date="2019" name="Int. J. Syst. Evol. Microbiol.">
        <title>The Global Catalogue of Microorganisms (GCM) 10K type strain sequencing project: providing services to taxonomists for standard genome sequencing and annotation.</title>
        <authorList>
            <consortium name="The Broad Institute Genomics Platform"/>
            <consortium name="The Broad Institute Genome Sequencing Center for Infectious Disease"/>
            <person name="Wu L."/>
            <person name="Ma J."/>
        </authorList>
    </citation>
    <scope>NUCLEOTIDE SEQUENCE [LARGE SCALE GENOMIC DNA]</scope>
    <source>
        <strain evidence="11">JCM 17925</strain>
    </source>
</reference>
<evidence type="ECO:0000256" key="7">
    <source>
        <dbReference type="SAM" id="Phobius"/>
    </source>
</evidence>
<dbReference type="Pfam" id="PF21082">
    <property type="entry name" value="MS_channel_3rd"/>
    <property type="match status" value="1"/>
</dbReference>
<evidence type="ECO:0000256" key="6">
    <source>
        <dbReference type="ARBA" id="ARBA00023136"/>
    </source>
</evidence>
<dbReference type="InterPro" id="IPR011014">
    <property type="entry name" value="MscS_channel_TM-2"/>
</dbReference>
<keyword evidence="4 7" id="KW-0812">Transmembrane</keyword>
<keyword evidence="6 7" id="KW-0472">Membrane</keyword>
<dbReference type="InterPro" id="IPR052702">
    <property type="entry name" value="MscS-like_channel"/>
</dbReference>
<keyword evidence="11" id="KW-1185">Reference proteome</keyword>
<dbReference type="SUPFAM" id="SSF82689">
    <property type="entry name" value="Mechanosensitive channel protein MscS (YggB), C-terminal domain"/>
    <property type="match status" value="1"/>
</dbReference>
<dbReference type="Gene3D" id="3.30.70.100">
    <property type="match status" value="1"/>
</dbReference>
<feature type="domain" description="Mechanosensitive ion channel MscS" evidence="8">
    <location>
        <begin position="114"/>
        <end position="180"/>
    </location>
</feature>
<dbReference type="InterPro" id="IPR006685">
    <property type="entry name" value="MscS_channel_2nd"/>
</dbReference>
<sequence>MNDTQLQETLNQFLNYELLRLGSFKLTPKELIAVVLIVLITRAILWTFRRFLTRQEKRRKLDSSSAYTFYQLFKYLAFVIAFGMSLEALGIQLNILLASTAALFVGIGLGLQHLFDDFISGIIILIDRTIKVGDIIQVENTVGRVISIRMRLTEVESRDHIHLLIPNSLITSNKVVNYTHQTAQTRFDIVVGVAYDSDTDLVKQILLDCAHAHSQVVKDPPPQVWLIDFADSALQFRLLFYSDEVFRIERVRSDLRYMIVERFRQRGITIPFPQRDVYIKTQS</sequence>
<dbReference type="InterPro" id="IPR023408">
    <property type="entry name" value="MscS_beta-dom_sf"/>
</dbReference>
<dbReference type="Pfam" id="PF00924">
    <property type="entry name" value="MS_channel_2nd"/>
    <property type="match status" value="1"/>
</dbReference>
<evidence type="ECO:0000256" key="3">
    <source>
        <dbReference type="ARBA" id="ARBA00022475"/>
    </source>
</evidence>
<feature type="transmembrane region" description="Helical" evidence="7">
    <location>
        <begin position="95"/>
        <end position="115"/>
    </location>
</feature>
<evidence type="ECO:0000256" key="5">
    <source>
        <dbReference type="ARBA" id="ARBA00022989"/>
    </source>
</evidence>
<evidence type="ECO:0000256" key="2">
    <source>
        <dbReference type="ARBA" id="ARBA00008017"/>
    </source>
</evidence>
<comment type="subcellular location">
    <subcellularLocation>
        <location evidence="1">Cell membrane</location>
        <topology evidence="1">Multi-pass membrane protein</topology>
    </subcellularLocation>
</comment>
<evidence type="ECO:0000259" key="8">
    <source>
        <dbReference type="Pfam" id="PF00924"/>
    </source>
</evidence>
<dbReference type="PANTHER" id="PTHR30347">
    <property type="entry name" value="POTASSIUM CHANNEL RELATED"/>
    <property type="match status" value="1"/>
</dbReference>
<accession>A0ABP8K484</accession>
<dbReference type="Proteomes" id="UP001500936">
    <property type="component" value="Unassembled WGS sequence"/>
</dbReference>
<dbReference type="Gene3D" id="2.30.30.60">
    <property type="match status" value="1"/>
</dbReference>
<comment type="similarity">
    <text evidence="2">Belongs to the MscS (TC 1.A.23) family.</text>
</comment>
<feature type="transmembrane region" description="Helical" evidence="7">
    <location>
        <begin position="31"/>
        <end position="48"/>
    </location>
</feature>
<dbReference type="Gene3D" id="1.10.287.1260">
    <property type="match status" value="1"/>
</dbReference>
<proteinExistence type="inferred from homology"/>
<dbReference type="InterPro" id="IPR049278">
    <property type="entry name" value="MS_channel_C"/>
</dbReference>
<dbReference type="EMBL" id="BAABHB010000002">
    <property type="protein sequence ID" value="GAA4400159.1"/>
    <property type="molecule type" value="Genomic_DNA"/>
</dbReference>
<dbReference type="PANTHER" id="PTHR30347:SF1">
    <property type="entry name" value="MECHANOSENSITIVE CHANNEL MSCK"/>
    <property type="match status" value="1"/>
</dbReference>
<evidence type="ECO:0000313" key="10">
    <source>
        <dbReference type="EMBL" id="GAA4400159.1"/>
    </source>
</evidence>
<dbReference type="InterPro" id="IPR010920">
    <property type="entry name" value="LSM_dom_sf"/>
</dbReference>
<evidence type="ECO:0000259" key="9">
    <source>
        <dbReference type="Pfam" id="PF21082"/>
    </source>
</evidence>
<protein>
    <submittedName>
        <fullName evidence="10">Mechanosensitive ion channel</fullName>
    </submittedName>
</protein>
<name>A0ABP8K484_9BACT</name>
<evidence type="ECO:0000313" key="11">
    <source>
        <dbReference type="Proteomes" id="UP001500936"/>
    </source>
</evidence>
<feature type="transmembrane region" description="Helical" evidence="7">
    <location>
        <begin position="69"/>
        <end position="89"/>
    </location>
</feature>